<sequence>MQGMPICETTSEFQGRGLFCQFGIKTVGEIFLDIYGPLPRSKGSNNCIFILVDSLSKFSLFLPLRDIKARNIVQALVTKAWKIFGSPNQIVTANRNYFHSRLIKDMYFQWGLDHVNTNCVNVSNAKRGEESNKSSYPNLLEHFNKNVKVTLHIFHHANQRTWDGNLRKLNLGFNSVTHSSMGFSLSKVFLGHELSLPLLNILGIPSESMDKFSGGQLEDLFGKVHENLEKAQKGIEWKFNSDRVANPYNVGDLVVCRHYSHSRKAEHFPSKLSMPFDGPCKILKILGPVTFLLGDPPNDFETILYPLSYCCPTIGFSSHWATAAPISGALPTALLQPHYWVPYPLSYCGSWEGINEVPLLPLEKGRPVVGIVVVGRLPSTNVIHVGFRLVYLEAANRCAAEKRSSSKRLMRIVHFERETPAIGTHSKVM</sequence>
<dbReference type="PANTHER" id="PTHR37984">
    <property type="entry name" value="PROTEIN CBG26694"/>
    <property type="match status" value="1"/>
</dbReference>
<dbReference type="InterPro" id="IPR012337">
    <property type="entry name" value="RNaseH-like_sf"/>
</dbReference>
<dbReference type="SUPFAM" id="SSF53098">
    <property type="entry name" value="Ribonuclease H-like"/>
    <property type="match status" value="1"/>
</dbReference>
<dbReference type="PROSITE" id="PS50994">
    <property type="entry name" value="INTEGRASE"/>
    <property type="match status" value="1"/>
</dbReference>
<name>A0ABQ9H4M7_9NEOP</name>
<dbReference type="Gene3D" id="3.30.420.10">
    <property type="entry name" value="Ribonuclease H-like superfamily/Ribonuclease H"/>
    <property type="match status" value="1"/>
</dbReference>
<dbReference type="PANTHER" id="PTHR37984:SF5">
    <property type="entry name" value="PROTEIN NYNRIN-LIKE"/>
    <property type="match status" value="1"/>
</dbReference>
<evidence type="ECO:0000313" key="2">
    <source>
        <dbReference type="EMBL" id="KAJ8879259.1"/>
    </source>
</evidence>
<comment type="caution">
    <text evidence="2">The sequence shown here is derived from an EMBL/GenBank/DDBJ whole genome shotgun (WGS) entry which is preliminary data.</text>
</comment>
<keyword evidence="3" id="KW-1185">Reference proteome</keyword>
<dbReference type="EMBL" id="JARBHB010000007">
    <property type="protein sequence ID" value="KAJ8879259.1"/>
    <property type="molecule type" value="Genomic_DNA"/>
</dbReference>
<evidence type="ECO:0000313" key="3">
    <source>
        <dbReference type="Proteomes" id="UP001159363"/>
    </source>
</evidence>
<evidence type="ECO:0000259" key="1">
    <source>
        <dbReference type="PROSITE" id="PS50994"/>
    </source>
</evidence>
<protein>
    <recommendedName>
        <fullName evidence="1">Integrase catalytic domain-containing protein</fullName>
    </recommendedName>
</protein>
<dbReference type="InterPro" id="IPR001584">
    <property type="entry name" value="Integrase_cat-core"/>
</dbReference>
<accession>A0ABQ9H4M7</accession>
<proteinExistence type="predicted"/>
<gene>
    <name evidence="2" type="ORF">PR048_019866</name>
</gene>
<dbReference type="InterPro" id="IPR050951">
    <property type="entry name" value="Retrovirus_Pol_polyprotein"/>
</dbReference>
<reference evidence="2 3" key="1">
    <citation type="submission" date="2023-02" db="EMBL/GenBank/DDBJ databases">
        <title>LHISI_Scaffold_Assembly.</title>
        <authorList>
            <person name="Stuart O.P."/>
            <person name="Cleave R."/>
            <person name="Magrath M.J.L."/>
            <person name="Mikheyev A.S."/>
        </authorList>
    </citation>
    <scope>NUCLEOTIDE SEQUENCE [LARGE SCALE GENOMIC DNA]</scope>
    <source>
        <strain evidence="2">Daus_M_001</strain>
        <tissue evidence="2">Leg muscle</tissue>
    </source>
</reference>
<dbReference type="Proteomes" id="UP001159363">
    <property type="component" value="Chromosome 6"/>
</dbReference>
<organism evidence="2 3">
    <name type="scientific">Dryococelus australis</name>
    <dbReference type="NCBI Taxonomy" id="614101"/>
    <lineage>
        <taxon>Eukaryota</taxon>
        <taxon>Metazoa</taxon>
        <taxon>Ecdysozoa</taxon>
        <taxon>Arthropoda</taxon>
        <taxon>Hexapoda</taxon>
        <taxon>Insecta</taxon>
        <taxon>Pterygota</taxon>
        <taxon>Neoptera</taxon>
        <taxon>Polyneoptera</taxon>
        <taxon>Phasmatodea</taxon>
        <taxon>Verophasmatodea</taxon>
        <taxon>Anareolatae</taxon>
        <taxon>Phasmatidae</taxon>
        <taxon>Eurycanthinae</taxon>
        <taxon>Dryococelus</taxon>
    </lineage>
</organism>
<feature type="domain" description="Integrase catalytic" evidence="1">
    <location>
        <begin position="22"/>
        <end position="193"/>
    </location>
</feature>
<dbReference type="InterPro" id="IPR036397">
    <property type="entry name" value="RNaseH_sf"/>
</dbReference>